<dbReference type="AlphaFoldDB" id="T0KFF2"/>
<protein>
    <submittedName>
        <fullName evidence="2">Uncharacterized protein</fullName>
    </submittedName>
</protein>
<comment type="caution">
    <text evidence="2">The sequence shown here is derived from an EMBL/GenBank/DDBJ whole genome shotgun (WGS) entry which is preliminary data.</text>
</comment>
<reference evidence="3" key="1">
    <citation type="journal article" date="2013" name="Mol. Plant Microbe Interact.">
        <title>Global aspects of pacC regulation of pathogenicity genes in Colletotrichum gloeosporioides as revealed by transcriptome analysis.</title>
        <authorList>
            <person name="Alkan N."/>
            <person name="Meng X."/>
            <person name="Friedlander G."/>
            <person name="Reuveni E."/>
            <person name="Sukno S."/>
            <person name="Sherman A."/>
            <person name="Thon M."/>
            <person name="Fluhr R."/>
            <person name="Prusky D."/>
        </authorList>
    </citation>
    <scope>NUCLEOTIDE SEQUENCE [LARGE SCALE GENOMIC DNA]</scope>
    <source>
        <strain evidence="3">Cg-14</strain>
    </source>
</reference>
<name>T0KFF2_COLGC</name>
<feature type="compositionally biased region" description="Acidic residues" evidence="1">
    <location>
        <begin position="178"/>
        <end position="188"/>
    </location>
</feature>
<evidence type="ECO:0000313" key="3">
    <source>
        <dbReference type="Proteomes" id="UP000015530"/>
    </source>
</evidence>
<gene>
    <name evidence="2" type="ORF">CGLO_08732</name>
</gene>
<dbReference type="EMBL" id="AMYD01001760">
    <property type="protein sequence ID" value="EQB51698.1"/>
    <property type="molecule type" value="Genomic_DNA"/>
</dbReference>
<sequence>MDRKHQVSKHHEIADAVRLDFETSEVANNVAAMFDPDEYEAYLKSHLPSRVLMRLQKELAVFSETIKAQLAVIVQEESSETLKAYVRQKNEDKTELLSESVNTPPELPVLDEDFLKSISMFGDEGVLDFEFVNADAGFNAGGFHGFPPPPCVAEEDEPPAPPEPDALAVAVAKVDPMPEGEDIADTNEPETVWPPAPTPAQPQTRRV</sequence>
<evidence type="ECO:0000313" key="2">
    <source>
        <dbReference type="EMBL" id="EQB51698.1"/>
    </source>
</evidence>
<feature type="region of interest" description="Disordered" evidence="1">
    <location>
        <begin position="175"/>
        <end position="207"/>
    </location>
</feature>
<evidence type="ECO:0000256" key="1">
    <source>
        <dbReference type="SAM" id="MobiDB-lite"/>
    </source>
</evidence>
<proteinExistence type="predicted"/>
<accession>T0KFF2</accession>
<dbReference type="Proteomes" id="UP000015530">
    <property type="component" value="Unassembled WGS sequence"/>
</dbReference>
<dbReference type="OrthoDB" id="4161727at2759"/>
<organism evidence="2 3">
    <name type="scientific">Colletotrichum gloeosporioides (strain Cg-14)</name>
    <name type="common">Anthracnose fungus</name>
    <name type="synonym">Glomerella cingulata</name>
    <dbReference type="NCBI Taxonomy" id="1237896"/>
    <lineage>
        <taxon>Eukaryota</taxon>
        <taxon>Fungi</taxon>
        <taxon>Dikarya</taxon>
        <taxon>Ascomycota</taxon>
        <taxon>Pezizomycotina</taxon>
        <taxon>Sordariomycetes</taxon>
        <taxon>Hypocreomycetidae</taxon>
        <taxon>Glomerellales</taxon>
        <taxon>Glomerellaceae</taxon>
        <taxon>Colletotrichum</taxon>
        <taxon>Colletotrichum gloeosporioides species complex</taxon>
    </lineage>
</organism>
<dbReference type="HOGENOM" id="CLU_1326281_0_0_1"/>